<evidence type="ECO:0000313" key="1">
    <source>
        <dbReference type="EMBL" id="QMW03585.1"/>
    </source>
</evidence>
<keyword evidence="2" id="KW-1185">Reference proteome</keyword>
<dbReference type="RefSeq" id="WP_182460842.1">
    <property type="nucleotide sequence ID" value="NZ_CP059732.1"/>
</dbReference>
<dbReference type="KEGG" id="sfol:H3H32_01030"/>
<organism evidence="1 2">
    <name type="scientific">Spirosoma foliorum</name>
    <dbReference type="NCBI Taxonomy" id="2710596"/>
    <lineage>
        <taxon>Bacteria</taxon>
        <taxon>Pseudomonadati</taxon>
        <taxon>Bacteroidota</taxon>
        <taxon>Cytophagia</taxon>
        <taxon>Cytophagales</taxon>
        <taxon>Cytophagaceae</taxon>
        <taxon>Spirosoma</taxon>
    </lineage>
</organism>
<dbReference type="Proteomes" id="UP000515369">
    <property type="component" value="Chromosome"/>
</dbReference>
<sequence>MTEVTYRYIIDELTKRSIRHDVHSFASGAKMIDIWYDGHFYVIQIDSESVGISEITEDNPGFDTKPDAVFYNSEDAIKQFDAFLL</sequence>
<protein>
    <submittedName>
        <fullName evidence="1">Uncharacterized protein</fullName>
    </submittedName>
</protein>
<accession>A0A7G5GXJ3</accession>
<proteinExistence type="predicted"/>
<dbReference type="AlphaFoldDB" id="A0A7G5GXJ3"/>
<reference evidence="1 2" key="1">
    <citation type="submission" date="2020-07" db="EMBL/GenBank/DDBJ databases">
        <title>Spirosoma foliorum sp. nov., isolated from the leaves on the Nejang mountain Korea, Republic of.</title>
        <authorList>
            <person name="Ho H."/>
            <person name="Lee Y.-J."/>
            <person name="Nurcahyanto D.-A."/>
            <person name="Kim S.-G."/>
        </authorList>
    </citation>
    <scope>NUCLEOTIDE SEQUENCE [LARGE SCALE GENOMIC DNA]</scope>
    <source>
        <strain evidence="1 2">PL0136</strain>
    </source>
</reference>
<name>A0A7G5GXJ3_9BACT</name>
<evidence type="ECO:0000313" key="2">
    <source>
        <dbReference type="Proteomes" id="UP000515369"/>
    </source>
</evidence>
<dbReference type="EMBL" id="CP059732">
    <property type="protein sequence ID" value="QMW03585.1"/>
    <property type="molecule type" value="Genomic_DNA"/>
</dbReference>
<gene>
    <name evidence="1" type="ORF">H3H32_01030</name>
</gene>